<dbReference type="RefSeq" id="WP_145943868.1">
    <property type="nucleotide sequence ID" value="NZ_CP017641.1"/>
</dbReference>
<dbReference type="EMBL" id="CP017641">
    <property type="protein sequence ID" value="APZ90553.1"/>
    <property type="molecule type" value="Genomic_DNA"/>
</dbReference>
<protein>
    <submittedName>
        <fullName evidence="1">Uncharacterized protein</fullName>
    </submittedName>
</protein>
<reference evidence="1 2" key="1">
    <citation type="journal article" date="2016" name="Front. Microbiol.">
        <title>Fuerstia marisgermanicae gen. nov., sp. nov., an Unusual Member of the Phylum Planctomycetes from the German Wadden Sea.</title>
        <authorList>
            <person name="Kohn T."/>
            <person name="Heuer A."/>
            <person name="Jogler M."/>
            <person name="Vollmers J."/>
            <person name="Boedeker C."/>
            <person name="Bunk B."/>
            <person name="Rast P."/>
            <person name="Borchert D."/>
            <person name="Glockner I."/>
            <person name="Freese H.M."/>
            <person name="Klenk H.P."/>
            <person name="Overmann J."/>
            <person name="Kaster A.K."/>
            <person name="Rohde M."/>
            <person name="Wiegand S."/>
            <person name="Jogler C."/>
        </authorList>
    </citation>
    <scope>NUCLEOTIDE SEQUENCE [LARGE SCALE GENOMIC DNA]</scope>
    <source>
        <strain evidence="1 2">NH11</strain>
    </source>
</reference>
<gene>
    <name evidence="1" type="ORF">Fuma_00132</name>
</gene>
<dbReference type="STRING" id="1891926.Fuma_00132"/>
<dbReference type="AlphaFoldDB" id="A0A1P8W909"/>
<proteinExistence type="predicted"/>
<evidence type="ECO:0000313" key="2">
    <source>
        <dbReference type="Proteomes" id="UP000187735"/>
    </source>
</evidence>
<organism evidence="1 2">
    <name type="scientific">Fuerstiella marisgermanici</name>
    <dbReference type="NCBI Taxonomy" id="1891926"/>
    <lineage>
        <taxon>Bacteria</taxon>
        <taxon>Pseudomonadati</taxon>
        <taxon>Planctomycetota</taxon>
        <taxon>Planctomycetia</taxon>
        <taxon>Planctomycetales</taxon>
        <taxon>Planctomycetaceae</taxon>
        <taxon>Fuerstiella</taxon>
    </lineage>
</organism>
<name>A0A1P8W909_9PLAN</name>
<dbReference type="Proteomes" id="UP000187735">
    <property type="component" value="Chromosome"/>
</dbReference>
<keyword evidence="2" id="KW-1185">Reference proteome</keyword>
<sequence length="131" mass="14947">MSKEIPMITLIKKGSKAFPRYVLAKADEFKNAVFWNGTTWSDESEAILFDDVNKALWTHHDLLMETLSDRPCHQYVVPVYVEIYGDKPKLNDLRAWLEKAVRIVVESPKHGTGPNETFGVVLLDAERTQSV</sequence>
<dbReference type="OrthoDB" id="280840at2"/>
<evidence type="ECO:0000313" key="1">
    <source>
        <dbReference type="EMBL" id="APZ90553.1"/>
    </source>
</evidence>
<dbReference type="KEGG" id="fmr:Fuma_00132"/>
<accession>A0A1P8W909</accession>